<comment type="caution">
    <text evidence="1">The sequence shown here is derived from an EMBL/GenBank/DDBJ whole genome shotgun (WGS) entry which is preliminary data.</text>
</comment>
<evidence type="ECO:0000313" key="1">
    <source>
        <dbReference type="EMBL" id="KAG5262438.1"/>
    </source>
</evidence>
<evidence type="ECO:0000313" key="2">
    <source>
        <dbReference type="Proteomes" id="UP000823561"/>
    </source>
</evidence>
<organism evidence="1 2">
    <name type="scientific">Alosa alosa</name>
    <name type="common">allis shad</name>
    <dbReference type="NCBI Taxonomy" id="278164"/>
    <lineage>
        <taxon>Eukaryota</taxon>
        <taxon>Metazoa</taxon>
        <taxon>Chordata</taxon>
        <taxon>Craniata</taxon>
        <taxon>Vertebrata</taxon>
        <taxon>Euteleostomi</taxon>
        <taxon>Actinopterygii</taxon>
        <taxon>Neopterygii</taxon>
        <taxon>Teleostei</taxon>
        <taxon>Clupei</taxon>
        <taxon>Clupeiformes</taxon>
        <taxon>Clupeoidei</taxon>
        <taxon>Clupeidae</taxon>
        <taxon>Alosa</taxon>
    </lineage>
</organism>
<name>A0AAV6FI22_9TELE</name>
<sequence length="294" mass="32191">MVRHLVESMTEEHWRIVCEALHVPGTKEDVSQLCACIVAKVVRTTHYYLIPALRKVLGVPVTYVIPCGTARVCTSDTKKARELSLGQGNLRIRDEMLLAAAHKKVDEILQESVRIANGLQPAVPVLIEGPMRAEHAKASGLSLSIPLLDQLTGTEFRKRATEQVSEVLLNTLDSDSCLESPAEVFAKDDHESNTKAESQTDLCKLPAFYPPGTHSQSVADDLVGDVIDSMNEDSGQNIHLAAYDVVGYVVAGMKDLVETTRVMGGVSMRRIYATSQTMFSAIQNAVRKLFSRSV</sequence>
<keyword evidence="2" id="KW-1185">Reference proteome</keyword>
<reference evidence="1" key="1">
    <citation type="submission" date="2020-10" db="EMBL/GenBank/DDBJ databases">
        <title>Chromosome-scale genome assembly of the Allis shad, Alosa alosa.</title>
        <authorList>
            <person name="Margot Z."/>
            <person name="Christophe K."/>
            <person name="Cabau C."/>
            <person name="Louis A."/>
            <person name="Berthelot C."/>
            <person name="Parey E."/>
            <person name="Roest Crollius H."/>
            <person name="Montfort J."/>
            <person name="Robinson-Rechavi M."/>
            <person name="Bucao C."/>
            <person name="Bouchez O."/>
            <person name="Gislard M."/>
            <person name="Lluch J."/>
            <person name="Milhes M."/>
            <person name="Lampietro C."/>
            <person name="Lopez Roques C."/>
            <person name="Donnadieu C."/>
            <person name="Braasch I."/>
            <person name="Desvignes T."/>
            <person name="Postlethwait J."/>
            <person name="Bobe J."/>
            <person name="Guiguen Y."/>
        </authorList>
    </citation>
    <scope>NUCLEOTIDE SEQUENCE</scope>
    <source>
        <strain evidence="1">M-15738</strain>
        <tissue evidence="1">Blood</tissue>
    </source>
</reference>
<dbReference type="EMBL" id="JADWDJ010000022">
    <property type="protein sequence ID" value="KAG5262438.1"/>
    <property type="molecule type" value="Genomic_DNA"/>
</dbReference>
<dbReference type="AlphaFoldDB" id="A0AAV6FI22"/>
<gene>
    <name evidence="1" type="ORF">AALO_G00275140</name>
</gene>
<proteinExistence type="predicted"/>
<protein>
    <submittedName>
        <fullName evidence="1">Uncharacterized protein</fullName>
    </submittedName>
</protein>
<accession>A0AAV6FI22</accession>
<dbReference type="Proteomes" id="UP000823561">
    <property type="component" value="Chromosome 22"/>
</dbReference>